<gene>
    <name evidence="2" type="ORF">D2E25_1445</name>
</gene>
<dbReference type="Gene3D" id="1.10.10.10">
    <property type="entry name" value="Winged helix-like DNA-binding domain superfamily/Winged helix DNA-binding domain"/>
    <property type="match status" value="1"/>
</dbReference>
<evidence type="ECO:0000256" key="1">
    <source>
        <dbReference type="ARBA" id="ARBA00006479"/>
    </source>
</evidence>
<reference evidence="2 3" key="1">
    <citation type="submission" date="2018-09" db="EMBL/GenBank/DDBJ databases">
        <title>Characterization of the phylogenetic diversity of five novel species belonging to the genus Bifidobacterium.</title>
        <authorList>
            <person name="Lugli G.A."/>
            <person name="Duranti S."/>
            <person name="Milani C."/>
        </authorList>
    </citation>
    <scope>NUCLEOTIDE SEQUENCE [LARGE SCALE GENOMIC DNA]</scope>
    <source>
        <strain evidence="2 3">2034B</strain>
    </source>
</reference>
<accession>A0A430FIZ0</accession>
<dbReference type="InterPro" id="IPR000600">
    <property type="entry name" value="ROK"/>
</dbReference>
<keyword evidence="3" id="KW-1185">Reference proteome</keyword>
<dbReference type="Gene3D" id="3.30.420.40">
    <property type="match status" value="2"/>
</dbReference>
<dbReference type="Proteomes" id="UP000287533">
    <property type="component" value="Unassembled WGS sequence"/>
</dbReference>
<dbReference type="RefSeq" id="WP_206430753.1">
    <property type="nucleotide sequence ID" value="NZ_QXGL01000004.1"/>
</dbReference>
<dbReference type="PANTHER" id="PTHR18964:SF149">
    <property type="entry name" value="BIFUNCTIONAL UDP-N-ACETYLGLUCOSAMINE 2-EPIMERASE_N-ACETYLMANNOSAMINE KINASE"/>
    <property type="match status" value="1"/>
</dbReference>
<sequence length="376" mass="41486">MKAMPSTAVKEHNRHIITNYFVTHDFATKQMIERELGLSLPTITQNLRTLEDDGIIVRGELQESTGGRKAQTYRFDVAHRIAIGVAMRSSEVTLCAIDLAGNTVAKFSRALPYRNDNAYYQRIGTIIDDFAAGLERSHGRVLGVAFSIQGIVSADGTTITFGKIMNNTGLTLATISQAVHYPCLMIHDSDASAMADLWFDHTLTDAVCIYLERRPGGAVIVGGKLHQGPNQCNGTIEHMTLVPGGRACYCGQHGCMDAYCSPEMLTEDYESVPGFFSVLEQGETHHRERMNEWLDYVAQAIVNVRSVIAGDVILGGEAATYLDDDDIADLRRRVIEHTPFDTEHFTLRKSLCAENQSTIGAALRLVEHYLDSICGR</sequence>
<dbReference type="AlphaFoldDB" id="A0A430FIZ0"/>
<comment type="caution">
    <text evidence="2">The sequence shown here is derived from an EMBL/GenBank/DDBJ whole genome shotgun (WGS) entry which is preliminary data.</text>
</comment>
<comment type="similarity">
    <text evidence="1">Belongs to the ROK (NagC/XylR) family.</text>
</comment>
<evidence type="ECO:0000313" key="3">
    <source>
        <dbReference type="Proteomes" id="UP000287533"/>
    </source>
</evidence>
<dbReference type="EMBL" id="QXGL01000004">
    <property type="protein sequence ID" value="RSX52874.1"/>
    <property type="molecule type" value="Genomic_DNA"/>
</dbReference>
<evidence type="ECO:0000313" key="2">
    <source>
        <dbReference type="EMBL" id="RSX52874.1"/>
    </source>
</evidence>
<dbReference type="Pfam" id="PF00480">
    <property type="entry name" value="ROK"/>
    <property type="match status" value="1"/>
</dbReference>
<dbReference type="PANTHER" id="PTHR18964">
    <property type="entry name" value="ROK (REPRESSOR, ORF, KINASE) FAMILY"/>
    <property type="match status" value="1"/>
</dbReference>
<name>A0A430FIZ0_9BIFI</name>
<protein>
    <submittedName>
        <fullName evidence="2">NagC family transcriptional regulator</fullName>
    </submittedName>
</protein>
<organism evidence="2 3">
    <name type="scientific">Bifidobacterium goeldii</name>
    <dbReference type="NCBI Taxonomy" id="2306975"/>
    <lineage>
        <taxon>Bacteria</taxon>
        <taxon>Bacillati</taxon>
        <taxon>Actinomycetota</taxon>
        <taxon>Actinomycetes</taxon>
        <taxon>Bifidobacteriales</taxon>
        <taxon>Bifidobacteriaceae</taxon>
        <taxon>Bifidobacterium</taxon>
    </lineage>
</organism>
<dbReference type="InterPro" id="IPR043129">
    <property type="entry name" value="ATPase_NBD"/>
</dbReference>
<dbReference type="SUPFAM" id="SSF46785">
    <property type="entry name" value="Winged helix' DNA-binding domain"/>
    <property type="match status" value="1"/>
</dbReference>
<dbReference type="InterPro" id="IPR036388">
    <property type="entry name" value="WH-like_DNA-bd_sf"/>
</dbReference>
<proteinExistence type="inferred from homology"/>
<dbReference type="InterPro" id="IPR036390">
    <property type="entry name" value="WH_DNA-bd_sf"/>
</dbReference>
<dbReference type="SUPFAM" id="SSF53067">
    <property type="entry name" value="Actin-like ATPase domain"/>
    <property type="match status" value="2"/>
</dbReference>